<name>F0IN31_STRSA</name>
<dbReference type="EMBL" id="AEXY01000019">
    <property type="protein sequence ID" value="EGD36186.1"/>
    <property type="molecule type" value="Genomic_DNA"/>
</dbReference>
<sequence>MSYKRKISLFLLFFGSIVISVFLYFSNRVYWKYDDQWIIGKTENEIVERYGSFDYNTKSGGRLGYYIGQDNNFFGTKRKLY</sequence>
<reference evidence="2 3" key="1">
    <citation type="submission" date="2011-02" db="EMBL/GenBank/DDBJ databases">
        <authorList>
            <person name="Muzny D."/>
            <person name="Qin X."/>
            <person name="Deng J."/>
            <person name="Jiang H."/>
            <person name="Liu Y."/>
            <person name="Qu J."/>
            <person name="Song X.-Z."/>
            <person name="Zhang L."/>
            <person name="Thornton R."/>
            <person name="Coyle M."/>
            <person name="Francisco L."/>
            <person name="Jackson L."/>
            <person name="Javaid M."/>
            <person name="Korchina V."/>
            <person name="Kovar C."/>
            <person name="Mata R."/>
            <person name="Mathew T."/>
            <person name="Ngo R."/>
            <person name="Nguyen L."/>
            <person name="Nguyen N."/>
            <person name="Okwuonu G."/>
            <person name="Ongeri F."/>
            <person name="Pham C."/>
            <person name="Simmons D."/>
            <person name="Wilczek-Boney K."/>
            <person name="Hale W."/>
            <person name="Jakkamsetti A."/>
            <person name="Pham P."/>
            <person name="Ruth R."/>
            <person name="San Lucas F."/>
            <person name="Warren J."/>
            <person name="Zhang J."/>
            <person name="Zhao Z."/>
            <person name="Zhou C."/>
            <person name="Zhu D."/>
            <person name="Lee S."/>
            <person name="Bess C."/>
            <person name="Blankenburg K."/>
            <person name="Forbes L."/>
            <person name="Fu Q."/>
            <person name="Gubbala S."/>
            <person name="Hirani K."/>
            <person name="Jayaseelan J.C."/>
            <person name="Lara F."/>
            <person name="Munidasa M."/>
            <person name="Palculict T."/>
            <person name="Patil S."/>
            <person name="Pu L.-L."/>
            <person name="Saada N."/>
            <person name="Tang L."/>
            <person name="Weissenberger G."/>
            <person name="Zhu Y."/>
            <person name="Hemphill L."/>
            <person name="Shang Y."/>
            <person name="Youmans B."/>
            <person name="Ayvaz T."/>
            <person name="Ross M."/>
            <person name="Santibanez J."/>
            <person name="Aqrawi P."/>
            <person name="Gross S."/>
            <person name="Joshi V."/>
            <person name="Fowler G."/>
            <person name="Nazareth L."/>
            <person name="Reid J."/>
            <person name="Worley K."/>
            <person name="Petrosino J."/>
            <person name="Highlander S."/>
            <person name="Gibbs R."/>
        </authorList>
    </citation>
    <scope>NUCLEOTIDE SEQUENCE [LARGE SCALE GENOMIC DNA]</scope>
    <source>
        <strain evidence="2 3">SK150</strain>
    </source>
</reference>
<feature type="transmembrane region" description="Helical" evidence="1">
    <location>
        <begin position="7"/>
        <end position="25"/>
    </location>
</feature>
<keyword evidence="1" id="KW-1133">Transmembrane helix</keyword>
<organism evidence="2 3">
    <name type="scientific">Streptococcus sanguinis SK150</name>
    <dbReference type="NCBI Taxonomy" id="888811"/>
    <lineage>
        <taxon>Bacteria</taxon>
        <taxon>Bacillati</taxon>
        <taxon>Bacillota</taxon>
        <taxon>Bacilli</taxon>
        <taxon>Lactobacillales</taxon>
        <taxon>Streptococcaceae</taxon>
        <taxon>Streptococcus</taxon>
    </lineage>
</organism>
<keyword evidence="1" id="KW-0812">Transmembrane</keyword>
<comment type="caution">
    <text evidence="2">The sequence shown here is derived from an EMBL/GenBank/DDBJ whole genome shotgun (WGS) entry which is preliminary data.</text>
</comment>
<protein>
    <submittedName>
        <fullName evidence="2">Uncharacterized protein</fullName>
    </submittedName>
</protein>
<gene>
    <name evidence="2" type="ORF">HMPREF9383_1534</name>
</gene>
<evidence type="ECO:0000256" key="1">
    <source>
        <dbReference type="SAM" id="Phobius"/>
    </source>
</evidence>
<evidence type="ECO:0000313" key="2">
    <source>
        <dbReference type="EMBL" id="EGD36186.1"/>
    </source>
</evidence>
<evidence type="ECO:0000313" key="3">
    <source>
        <dbReference type="Proteomes" id="UP000003530"/>
    </source>
</evidence>
<proteinExistence type="predicted"/>
<feature type="non-terminal residue" evidence="2">
    <location>
        <position position="81"/>
    </location>
</feature>
<accession>F0IN31</accession>
<dbReference type="RefSeq" id="WP_002909988.1">
    <property type="nucleotide sequence ID" value="NZ_GL872442.1"/>
</dbReference>
<dbReference type="HOGENOM" id="CLU_2579782_0_0_9"/>
<dbReference type="AlphaFoldDB" id="F0IN31"/>
<dbReference type="Proteomes" id="UP000003530">
    <property type="component" value="Unassembled WGS sequence"/>
</dbReference>
<keyword evidence="1" id="KW-0472">Membrane</keyword>